<dbReference type="EC" id="3.1.3.7" evidence="1"/>
<sequence length="259" mass="27657">MSVYRPSPDAADHRLAHELAAAAGTLLLDLRADPPADLGEAGDRRANRLLMDRLADSRPSDAILSEESRDDPARLRHDRVWIIDPLDGTREFAEPGRTDWAVHVALWADGALIAGAVALPASDQVFSTWQPLVVGHDPNPRVLVVSRTRPPSFAPALARRWNAILRPMGSAGAKTAAVLTGQASAYVHAGGQFEWDSAAPVAVALACGLDVRRLDGSAPRYNQANPALPDIVICRPDSGLWPALSGLAADGSHDEPLHR</sequence>
<dbReference type="EMBL" id="JAGINW010000001">
    <property type="protein sequence ID" value="MBP2324991.1"/>
    <property type="molecule type" value="Genomic_DNA"/>
</dbReference>
<gene>
    <name evidence="1" type="ORF">JOF56_005376</name>
</gene>
<dbReference type="InterPro" id="IPR050725">
    <property type="entry name" value="CysQ/Inositol_MonoPase"/>
</dbReference>
<name>A0ABS4TKP1_9PSEU</name>
<keyword evidence="1" id="KW-0378">Hydrolase</keyword>
<organism evidence="1 2">
    <name type="scientific">Kibdelosporangium banguiense</name>
    <dbReference type="NCBI Taxonomy" id="1365924"/>
    <lineage>
        <taxon>Bacteria</taxon>
        <taxon>Bacillati</taxon>
        <taxon>Actinomycetota</taxon>
        <taxon>Actinomycetes</taxon>
        <taxon>Pseudonocardiales</taxon>
        <taxon>Pseudonocardiaceae</taxon>
        <taxon>Kibdelosporangium</taxon>
    </lineage>
</organism>
<dbReference type="PANTHER" id="PTHR43028">
    <property type="entry name" value="3'(2'),5'-BISPHOSPHATE NUCLEOTIDASE 1"/>
    <property type="match status" value="1"/>
</dbReference>
<dbReference type="Proteomes" id="UP001519332">
    <property type="component" value="Unassembled WGS sequence"/>
</dbReference>
<dbReference type="SUPFAM" id="SSF56655">
    <property type="entry name" value="Carbohydrate phosphatase"/>
    <property type="match status" value="1"/>
</dbReference>
<evidence type="ECO:0000313" key="2">
    <source>
        <dbReference type="Proteomes" id="UP001519332"/>
    </source>
</evidence>
<dbReference type="Pfam" id="PF00459">
    <property type="entry name" value="Inositol_P"/>
    <property type="match status" value="1"/>
</dbReference>
<evidence type="ECO:0000313" key="1">
    <source>
        <dbReference type="EMBL" id="MBP2324991.1"/>
    </source>
</evidence>
<dbReference type="InterPro" id="IPR000760">
    <property type="entry name" value="Inositol_monophosphatase-like"/>
</dbReference>
<accession>A0ABS4TKP1</accession>
<reference evidence="1 2" key="1">
    <citation type="submission" date="2021-03" db="EMBL/GenBank/DDBJ databases">
        <title>Sequencing the genomes of 1000 actinobacteria strains.</title>
        <authorList>
            <person name="Klenk H.-P."/>
        </authorList>
    </citation>
    <scope>NUCLEOTIDE SEQUENCE [LARGE SCALE GENOMIC DNA]</scope>
    <source>
        <strain evidence="1 2">DSM 46670</strain>
    </source>
</reference>
<dbReference type="Gene3D" id="3.30.540.10">
    <property type="entry name" value="Fructose-1,6-Bisphosphatase, subunit A, domain 1"/>
    <property type="match status" value="1"/>
</dbReference>
<comment type="caution">
    <text evidence="1">The sequence shown here is derived from an EMBL/GenBank/DDBJ whole genome shotgun (WGS) entry which is preliminary data.</text>
</comment>
<dbReference type="GO" id="GO:0008441">
    <property type="term" value="F:3'(2'),5'-bisphosphate nucleotidase activity"/>
    <property type="evidence" value="ECO:0007669"/>
    <property type="project" value="UniProtKB-EC"/>
</dbReference>
<dbReference type="CDD" id="cd01638">
    <property type="entry name" value="CysQ"/>
    <property type="match status" value="1"/>
</dbReference>
<dbReference type="Gene3D" id="3.40.190.80">
    <property type="match status" value="1"/>
</dbReference>
<dbReference type="RefSeq" id="WP_209642248.1">
    <property type="nucleotide sequence ID" value="NZ_JAGINW010000001.1"/>
</dbReference>
<keyword evidence="2" id="KW-1185">Reference proteome</keyword>
<protein>
    <submittedName>
        <fullName evidence="1">3'(2'), 5'-bisphosphate nucleotidase</fullName>
        <ecNumber evidence="1">3.1.3.7</ecNumber>
    </submittedName>
</protein>
<dbReference type="PRINTS" id="PR00377">
    <property type="entry name" value="IMPHPHTASES"/>
</dbReference>
<dbReference type="PANTHER" id="PTHR43028:SF5">
    <property type="entry name" value="3'(2'),5'-BISPHOSPHATE NUCLEOTIDASE 1"/>
    <property type="match status" value="1"/>
</dbReference>
<proteinExistence type="predicted"/>